<protein>
    <submittedName>
        <fullName evidence="3">SDR family oxidoreductase</fullName>
    </submittedName>
</protein>
<comment type="caution">
    <text evidence="3">The sequence shown here is derived from an EMBL/GenBank/DDBJ whole genome shotgun (WGS) entry which is preliminary data.</text>
</comment>
<evidence type="ECO:0000313" key="4">
    <source>
        <dbReference type="Proteomes" id="UP000620670"/>
    </source>
</evidence>
<dbReference type="PRINTS" id="PR00080">
    <property type="entry name" value="SDRFAMILY"/>
</dbReference>
<dbReference type="NCBIfam" id="NF005559">
    <property type="entry name" value="PRK07231.1"/>
    <property type="match status" value="1"/>
</dbReference>
<dbReference type="PRINTS" id="PR00081">
    <property type="entry name" value="GDHRDH"/>
</dbReference>
<dbReference type="SUPFAM" id="SSF51735">
    <property type="entry name" value="NAD(P)-binding Rossmann-fold domains"/>
    <property type="match status" value="1"/>
</dbReference>
<sequence>MKTMLTFEQKTIVVTGSSSGIGLAIAQAFLDAGGSVLGVDRSRAPHSLHSSSFAELALDLTEPAAGDKIIAAAMERFGTCDVLVNNAGIGNAAPILDTDDDAYERYVAVNQTAVFRLCRAAVRAMRGSGGAIVNIASVFGMVGAARSAPYSATKAAVIGLTRQLATEYGRDGIRVNAIAPGLIETPLTERRLAENPWFRRMMIEGCPLGRPGSSADVASAALFLASPMAGFLTGVVLPVDGGWSMAKFLPDPDHA</sequence>
<dbReference type="EMBL" id="JAELXT010000040">
    <property type="protein sequence ID" value="MBJ6128127.1"/>
    <property type="molecule type" value="Genomic_DNA"/>
</dbReference>
<evidence type="ECO:0000256" key="1">
    <source>
        <dbReference type="ARBA" id="ARBA00006484"/>
    </source>
</evidence>
<dbReference type="SMART" id="SM00822">
    <property type="entry name" value="PKS_KR"/>
    <property type="match status" value="1"/>
</dbReference>
<keyword evidence="4" id="KW-1185">Reference proteome</keyword>
<dbReference type="InterPro" id="IPR057326">
    <property type="entry name" value="KR_dom"/>
</dbReference>
<comment type="similarity">
    <text evidence="1">Belongs to the short-chain dehydrogenases/reductases (SDR) family.</text>
</comment>
<dbReference type="PROSITE" id="PS00061">
    <property type="entry name" value="ADH_SHORT"/>
    <property type="match status" value="1"/>
</dbReference>
<dbReference type="InterPro" id="IPR036291">
    <property type="entry name" value="NAD(P)-bd_dom_sf"/>
</dbReference>
<accession>A0ABS0Y746</accession>
<evidence type="ECO:0000313" key="3">
    <source>
        <dbReference type="EMBL" id="MBJ6128127.1"/>
    </source>
</evidence>
<name>A0ABS0Y746_9HYPH</name>
<dbReference type="PANTHER" id="PTHR42760">
    <property type="entry name" value="SHORT-CHAIN DEHYDROGENASES/REDUCTASES FAMILY MEMBER"/>
    <property type="match status" value="1"/>
</dbReference>
<dbReference type="InterPro" id="IPR020904">
    <property type="entry name" value="Sc_DH/Rdtase_CS"/>
</dbReference>
<dbReference type="InterPro" id="IPR002347">
    <property type="entry name" value="SDR_fam"/>
</dbReference>
<feature type="domain" description="Ketoreductase" evidence="2">
    <location>
        <begin position="10"/>
        <end position="181"/>
    </location>
</feature>
<evidence type="ECO:0000259" key="2">
    <source>
        <dbReference type="SMART" id="SM00822"/>
    </source>
</evidence>
<proteinExistence type="inferred from homology"/>
<reference evidence="4" key="1">
    <citation type="submission" date="2020-12" db="EMBL/GenBank/DDBJ databases">
        <title>Hymenobacter sp.</title>
        <authorList>
            <person name="Kim M.K."/>
        </authorList>
    </citation>
    <scope>NUCLEOTIDE SEQUENCE [LARGE SCALE GENOMIC DNA]</scope>
    <source>
        <strain evidence="4">BT325</strain>
    </source>
</reference>
<organism evidence="3 4">
    <name type="scientific">Microvirga splendida</name>
    <dbReference type="NCBI Taxonomy" id="2795727"/>
    <lineage>
        <taxon>Bacteria</taxon>
        <taxon>Pseudomonadati</taxon>
        <taxon>Pseudomonadota</taxon>
        <taxon>Alphaproteobacteria</taxon>
        <taxon>Hyphomicrobiales</taxon>
        <taxon>Methylobacteriaceae</taxon>
        <taxon>Microvirga</taxon>
    </lineage>
</organism>
<dbReference type="Proteomes" id="UP000620670">
    <property type="component" value="Unassembled WGS sequence"/>
</dbReference>
<dbReference type="Gene3D" id="3.40.50.720">
    <property type="entry name" value="NAD(P)-binding Rossmann-like Domain"/>
    <property type="match status" value="1"/>
</dbReference>
<dbReference type="Pfam" id="PF13561">
    <property type="entry name" value="adh_short_C2"/>
    <property type="match status" value="1"/>
</dbReference>
<gene>
    <name evidence="3" type="ORF">JAO75_22250</name>
</gene>
<dbReference type="CDD" id="cd05233">
    <property type="entry name" value="SDR_c"/>
    <property type="match status" value="1"/>
</dbReference>
<dbReference type="PANTHER" id="PTHR42760:SF135">
    <property type="entry name" value="BLL7886 PROTEIN"/>
    <property type="match status" value="1"/>
</dbReference>